<keyword evidence="1" id="KW-0343">GTPase activation</keyword>
<feature type="domain" description="Rab-GAP TBC" evidence="3">
    <location>
        <begin position="515"/>
        <end position="703"/>
    </location>
</feature>
<dbReference type="GO" id="GO:0005096">
    <property type="term" value="F:GTPase activator activity"/>
    <property type="evidence" value="ECO:0007669"/>
    <property type="project" value="UniProtKB-KW"/>
</dbReference>
<dbReference type="PROSITE" id="PS50086">
    <property type="entry name" value="TBC_RABGAP"/>
    <property type="match status" value="1"/>
</dbReference>
<dbReference type="Pfam" id="PF00566">
    <property type="entry name" value="RabGAP-TBC"/>
    <property type="match status" value="1"/>
</dbReference>
<dbReference type="GO" id="GO:0004672">
    <property type="term" value="F:protein kinase activity"/>
    <property type="evidence" value="ECO:0007669"/>
    <property type="project" value="InterPro"/>
</dbReference>
<feature type="domain" description="Rhodanese" evidence="4">
    <location>
        <begin position="807"/>
        <end position="906"/>
    </location>
</feature>
<name>A0A3B0KS91_DROGU</name>
<dbReference type="OrthoDB" id="1668230at2759"/>
<sequence>MNTIGGFRSYCESRGRMSGVATPTAVRSADRTLFPNNCCCRCRLKIEPTNTVREKERERKEGTRFLSAIHLPTPSSMAIKPETRLCAVTFFAKLHPGDVCGSNGLPLTPNSIAILGRAQRLKEVQDEHLCQYLDVIRGKHERTIVVSEYVGCSLEEHVKRNPPLSLAQILRIFYQVACGINVLSQHYLVAHNLEPKNILIGPDGRLKLFNYGLYFMTKGGAYVPFPVGNIRYMAPERLLGLNGNVKSDVWALAMLLVELVLDLQLWPKLKISNVVRKILAFARSNNVLEKIAREHQCFEAYQTMDAELRQLLEKCLHASPGQRPLPRELLAHKCFADILQADREQEREKAKEDESKQQLKSHLPPLPLLLRCPLSQIYHLWQLAGGDVQAELKKEGLIRSEAPILGLPQIVRLNGASVCPTRSQSHLMDDRVVPLKMHALLQRLSQLPASVYFPLLHSPRFSSQHQRFVLELQLLPLVIRERDIEYQFHRVRLFARLLQAYPYTAELLQREAAIDIPPLLRGAVWAALLEVVPNSGYGKIDKFTPTYTDRQIEVDIPRCHQYDELLSSPDGHRKLRRLLKAWVTAHPQYVYWQGLDSLTAPFLYLNFNNEGFSLTELAFLSLFRFIPKYLHWFFLKDNSAIIKEYLSKFSQLTSYHEPLLAQHLSSISFIPELFAIPWFLTMFSHVFPLHKILHLWDKLMLGDSSYPLFIGIAILRQLRSTLLDSGFNECILLFSDLPDIVMEACVIESQKMYEATPKSITHRQHALRSQPPQSLDIGLTDVELKHLQLEQCPRISAKDVQYLLLHSPSDLALIDLRSVVDYGHVHVPHSINIPFATVQLGEQRLEALNVPQLEAQLRGRIVVCVSNIHQNAVEFSNFLVACGVQRTCILHKGFNVLHSIEPNILISN</sequence>
<dbReference type="OMA" id="THTDRQI"/>
<reference evidence="6" key="1">
    <citation type="submission" date="2018-01" db="EMBL/GenBank/DDBJ databases">
        <authorList>
            <person name="Alioto T."/>
            <person name="Alioto T."/>
        </authorList>
    </citation>
    <scope>NUCLEOTIDE SEQUENCE [LARGE SCALE GENOMIC DNA]</scope>
</reference>
<gene>
    <name evidence="5" type="ORF">DGUA_6G018539</name>
</gene>
<dbReference type="InterPro" id="IPR000719">
    <property type="entry name" value="Prot_kinase_dom"/>
</dbReference>
<dbReference type="AlphaFoldDB" id="A0A3B0KS91"/>
<organism evidence="5 6">
    <name type="scientific">Drosophila guanche</name>
    <name type="common">Fruit fly</name>
    <dbReference type="NCBI Taxonomy" id="7266"/>
    <lineage>
        <taxon>Eukaryota</taxon>
        <taxon>Metazoa</taxon>
        <taxon>Ecdysozoa</taxon>
        <taxon>Arthropoda</taxon>
        <taxon>Hexapoda</taxon>
        <taxon>Insecta</taxon>
        <taxon>Pterygota</taxon>
        <taxon>Neoptera</taxon>
        <taxon>Endopterygota</taxon>
        <taxon>Diptera</taxon>
        <taxon>Brachycera</taxon>
        <taxon>Muscomorpha</taxon>
        <taxon>Ephydroidea</taxon>
        <taxon>Drosophilidae</taxon>
        <taxon>Drosophila</taxon>
        <taxon>Sophophora</taxon>
    </lineage>
</organism>
<dbReference type="SUPFAM" id="SSF52821">
    <property type="entry name" value="Rhodanese/Cell cycle control phosphatase"/>
    <property type="match status" value="1"/>
</dbReference>
<dbReference type="Pfam" id="PF00069">
    <property type="entry name" value="Pkinase"/>
    <property type="match status" value="1"/>
</dbReference>
<dbReference type="SUPFAM" id="SSF47923">
    <property type="entry name" value="Ypt/Rab-GAP domain of gyp1p"/>
    <property type="match status" value="2"/>
</dbReference>
<dbReference type="InterPro" id="IPR036873">
    <property type="entry name" value="Rhodanese-like_dom_sf"/>
</dbReference>
<dbReference type="Gene3D" id="1.10.472.80">
    <property type="entry name" value="Ypt/Rab-GAP domain of gyp1p, domain 3"/>
    <property type="match status" value="1"/>
</dbReference>
<dbReference type="Pfam" id="PF00581">
    <property type="entry name" value="Rhodanese"/>
    <property type="match status" value="1"/>
</dbReference>
<dbReference type="SMART" id="SM00164">
    <property type="entry name" value="TBC"/>
    <property type="match status" value="1"/>
</dbReference>
<feature type="domain" description="Protein kinase" evidence="2">
    <location>
        <begin position="55"/>
        <end position="335"/>
    </location>
</feature>
<dbReference type="FunFam" id="1.10.8.270:FF:000044">
    <property type="entry name" value="TBC Kinase homolog"/>
    <property type="match status" value="1"/>
</dbReference>
<keyword evidence="5" id="KW-0808">Transferase</keyword>
<evidence type="ECO:0000259" key="4">
    <source>
        <dbReference type="PROSITE" id="PS50206"/>
    </source>
</evidence>
<dbReference type="STRING" id="7266.A0A3B0KS91"/>
<evidence type="ECO:0000259" key="3">
    <source>
        <dbReference type="PROSITE" id="PS50086"/>
    </source>
</evidence>
<dbReference type="Gene3D" id="1.10.510.10">
    <property type="entry name" value="Transferase(Phosphotransferase) domain 1"/>
    <property type="match status" value="1"/>
</dbReference>
<dbReference type="PROSITE" id="PS50206">
    <property type="entry name" value="RHODANESE_3"/>
    <property type="match status" value="1"/>
</dbReference>
<evidence type="ECO:0000256" key="1">
    <source>
        <dbReference type="ARBA" id="ARBA00022468"/>
    </source>
</evidence>
<dbReference type="PROSITE" id="PS50011">
    <property type="entry name" value="PROTEIN_KINASE_DOM"/>
    <property type="match status" value="1"/>
</dbReference>
<dbReference type="Gene3D" id="1.10.8.270">
    <property type="entry name" value="putative rabgap domain of human tbc1 domain family member 14 like domains"/>
    <property type="match status" value="1"/>
</dbReference>
<dbReference type="SUPFAM" id="SSF56112">
    <property type="entry name" value="Protein kinase-like (PK-like)"/>
    <property type="match status" value="1"/>
</dbReference>
<dbReference type="SMART" id="SM00450">
    <property type="entry name" value="RHOD"/>
    <property type="match status" value="1"/>
</dbReference>
<dbReference type="InterPro" id="IPR011009">
    <property type="entry name" value="Kinase-like_dom_sf"/>
</dbReference>
<dbReference type="PANTHER" id="PTHR22957">
    <property type="entry name" value="TBC1 DOMAIN FAMILY MEMBER GTPASE-ACTIVATING PROTEIN"/>
    <property type="match status" value="1"/>
</dbReference>
<dbReference type="FunFam" id="1.10.510.10:FF:001232">
    <property type="entry name" value="Predicted protein"/>
    <property type="match status" value="1"/>
</dbReference>
<evidence type="ECO:0000313" key="5">
    <source>
        <dbReference type="EMBL" id="SPP88776.1"/>
    </source>
</evidence>
<evidence type="ECO:0000259" key="2">
    <source>
        <dbReference type="PROSITE" id="PS50011"/>
    </source>
</evidence>
<dbReference type="InterPro" id="IPR001763">
    <property type="entry name" value="Rhodanese-like_dom"/>
</dbReference>
<dbReference type="Proteomes" id="UP000268350">
    <property type="component" value="Unassembled WGS sequence"/>
</dbReference>
<dbReference type="FunFam" id="3.40.250.10:FF:000056">
    <property type="entry name" value="TBC domain-containing protein kinase protein"/>
    <property type="match status" value="1"/>
</dbReference>
<keyword evidence="5" id="KW-0418">Kinase</keyword>
<dbReference type="InterPro" id="IPR000195">
    <property type="entry name" value="Rab-GAP-TBC_dom"/>
</dbReference>
<dbReference type="Gene3D" id="3.40.250.10">
    <property type="entry name" value="Rhodanese-like domain"/>
    <property type="match status" value="1"/>
</dbReference>
<protein>
    <submittedName>
        <fullName evidence="5">Blast:TBC domain-containing protein kinase-like protein</fullName>
    </submittedName>
</protein>
<dbReference type="FunFam" id="1.10.472.80:FF:000015">
    <property type="entry name" value="TBC domain-containing protein kinase-like protein"/>
    <property type="match status" value="1"/>
</dbReference>
<dbReference type="EMBL" id="OUUW01000016">
    <property type="protein sequence ID" value="SPP88776.1"/>
    <property type="molecule type" value="Genomic_DNA"/>
</dbReference>
<dbReference type="GO" id="GO:0005524">
    <property type="term" value="F:ATP binding"/>
    <property type="evidence" value="ECO:0007669"/>
    <property type="project" value="InterPro"/>
</dbReference>
<dbReference type="PANTHER" id="PTHR22957:SF168">
    <property type="entry name" value="TBC DOMAIN-CONTAINING PROTEIN KINASE-LIKE PROTEIN"/>
    <property type="match status" value="1"/>
</dbReference>
<proteinExistence type="predicted"/>
<accession>A0A3B0KS91</accession>
<dbReference type="InterPro" id="IPR035969">
    <property type="entry name" value="Rab-GAP_TBC_sf"/>
</dbReference>
<evidence type="ECO:0000313" key="6">
    <source>
        <dbReference type="Proteomes" id="UP000268350"/>
    </source>
</evidence>
<keyword evidence="6" id="KW-1185">Reference proteome</keyword>